<sequence>MRSGLRQALTHCELPHLRATSQLHIPGRGVNVPAACRSSVHAASQLAIPDTAQILYVTAAGAQHDMPGHAECAARIPAILEALDTHQLTPAFRPDEVLQLEPTRLATFEEVSAVHDGNYVRGLEKIMQQAALQEGPAIVESAPTYVTTTSNDAALRSAGAALDLIDAVVAAAERRASSAGAGTSGGSVPVGFSICRPPGHHAVRSGPMGFCLLSTIAIAARYCQQHHGLQKVMIFDFDVHHGNGTHDIFYDDPSVLFVSTHQAGSYPGTGRLSEAGSGDGEGASINLPLPGDSGDAVMQDAFERVIGPAAARFQPDIILVSAGYDAHWRDPLAGLQLRTSTYHRLSSMIKQVAVKHAGGRCVFLLEGGYDLKALGEAVADTFQGLLGAASIDKFNPNLLREEPRDKADRLLKDAIAMHSL</sequence>
<gene>
    <name evidence="2" type="ORF">WJX74_011097</name>
</gene>
<dbReference type="Pfam" id="PF00850">
    <property type="entry name" value="Hist_deacetyl"/>
    <property type="match status" value="1"/>
</dbReference>
<dbReference type="EMBL" id="JALJOS010000049">
    <property type="protein sequence ID" value="KAK9819234.1"/>
    <property type="molecule type" value="Genomic_DNA"/>
</dbReference>
<evidence type="ECO:0000259" key="1">
    <source>
        <dbReference type="Pfam" id="PF00850"/>
    </source>
</evidence>
<organism evidence="2 3">
    <name type="scientific">Apatococcus lobatus</name>
    <dbReference type="NCBI Taxonomy" id="904363"/>
    <lineage>
        <taxon>Eukaryota</taxon>
        <taxon>Viridiplantae</taxon>
        <taxon>Chlorophyta</taxon>
        <taxon>core chlorophytes</taxon>
        <taxon>Trebouxiophyceae</taxon>
        <taxon>Chlorellales</taxon>
        <taxon>Chlorellaceae</taxon>
        <taxon>Apatococcus</taxon>
    </lineage>
</organism>
<dbReference type="SUPFAM" id="SSF52768">
    <property type="entry name" value="Arginase/deacetylase"/>
    <property type="match status" value="1"/>
</dbReference>
<dbReference type="GO" id="GO:0004407">
    <property type="term" value="F:histone deacetylase activity"/>
    <property type="evidence" value="ECO:0007669"/>
    <property type="project" value="TreeGrafter"/>
</dbReference>
<dbReference type="PANTHER" id="PTHR10625:SF11">
    <property type="entry name" value="HISTONE DEACETYLASE 14, CHLOROPLASTIC"/>
    <property type="match status" value="1"/>
</dbReference>
<dbReference type="PANTHER" id="PTHR10625">
    <property type="entry name" value="HISTONE DEACETYLASE HDAC1-RELATED"/>
    <property type="match status" value="1"/>
</dbReference>
<dbReference type="InterPro" id="IPR000286">
    <property type="entry name" value="HDACs"/>
</dbReference>
<dbReference type="CDD" id="cd09992">
    <property type="entry name" value="HDAC_classII"/>
    <property type="match status" value="1"/>
</dbReference>
<dbReference type="AlphaFoldDB" id="A0AAW1QAJ4"/>
<dbReference type="GO" id="GO:0040029">
    <property type="term" value="P:epigenetic regulation of gene expression"/>
    <property type="evidence" value="ECO:0007669"/>
    <property type="project" value="TreeGrafter"/>
</dbReference>
<comment type="caution">
    <text evidence="2">The sequence shown here is derived from an EMBL/GenBank/DDBJ whole genome shotgun (WGS) entry which is preliminary data.</text>
</comment>
<protein>
    <recommendedName>
        <fullName evidence="1">Histone deacetylase domain-containing protein</fullName>
    </recommendedName>
</protein>
<dbReference type="InterPro" id="IPR023696">
    <property type="entry name" value="Ureohydrolase_dom_sf"/>
</dbReference>
<accession>A0AAW1QAJ4</accession>
<dbReference type="GO" id="GO:0005737">
    <property type="term" value="C:cytoplasm"/>
    <property type="evidence" value="ECO:0007669"/>
    <property type="project" value="TreeGrafter"/>
</dbReference>
<proteinExistence type="predicted"/>
<dbReference type="GO" id="GO:0000118">
    <property type="term" value="C:histone deacetylase complex"/>
    <property type="evidence" value="ECO:0007669"/>
    <property type="project" value="TreeGrafter"/>
</dbReference>
<feature type="domain" description="Histone deacetylase" evidence="1">
    <location>
        <begin position="69"/>
        <end position="384"/>
    </location>
</feature>
<evidence type="ECO:0000313" key="3">
    <source>
        <dbReference type="Proteomes" id="UP001438707"/>
    </source>
</evidence>
<dbReference type="Gene3D" id="3.40.800.20">
    <property type="entry name" value="Histone deacetylase domain"/>
    <property type="match status" value="1"/>
</dbReference>
<reference evidence="2 3" key="1">
    <citation type="journal article" date="2024" name="Nat. Commun.">
        <title>Phylogenomics reveals the evolutionary origins of lichenization in chlorophyte algae.</title>
        <authorList>
            <person name="Puginier C."/>
            <person name="Libourel C."/>
            <person name="Otte J."/>
            <person name="Skaloud P."/>
            <person name="Haon M."/>
            <person name="Grisel S."/>
            <person name="Petersen M."/>
            <person name="Berrin J.G."/>
            <person name="Delaux P.M."/>
            <person name="Dal Grande F."/>
            <person name="Keller J."/>
        </authorList>
    </citation>
    <scope>NUCLEOTIDE SEQUENCE [LARGE SCALE GENOMIC DNA]</scope>
    <source>
        <strain evidence="2 3">SAG 2145</strain>
    </source>
</reference>
<dbReference type="PRINTS" id="PR01270">
    <property type="entry name" value="HDASUPER"/>
</dbReference>
<keyword evidence="3" id="KW-1185">Reference proteome</keyword>
<dbReference type="InterPro" id="IPR037138">
    <property type="entry name" value="His_deacetylse_dom_sf"/>
</dbReference>
<dbReference type="Proteomes" id="UP001438707">
    <property type="component" value="Unassembled WGS sequence"/>
</dbReference>
<evidence type="ECO:0000313" key="2">
    <source>
        <dbReference type="EMBL" id="KAK9819234.1"/>
    </source>
</evidence>
<name>A0AAW1QAJ4_9CHLO</name>
<dbReference type="InterPro" id="IPR023801">
    <property type="entry name" value="His_deacetylse_dom"/>
</dbReference>